<dbReference type="InParanoid" id="A0A316W037"/>
<sequence>MAATDPVGAAQAVQQIPYLANNASGVTDTADVSLAQKLRKKGASPDSCELPTHSSATLYDSNCEWLMYRR</sequence>
<dbReference type="Proteomes" id="UP000245783">
    <property type="component" value="Unassembled WGS sequence"/>
</dbReference>
<name>A0A316W037_9BASI</name>
<dbReference type="GeneID" id="37035571"/>
<dbReference type="EMBL" id="KZ819372">
    <property type="protein sequence ID" value="PWN43140.1"/>
    <property type="molecule type" value="Genomic_DNA"/>
</dbReference>
<evidence type="ECO:0000313" key="2">
    <source>
        <dbReference type="Proteomes" id="UP000245783"/>
    </source>
</evidence>
<keyword evidence="2" id="KW-1185">Reference proteome</keyword>
<gene>
    <name evidence="1" type="ORF">IE81DRAFT_322654</name>
</gene>
<reference evidence="1 2" key="1">
    <citation type="journal article" date="2018" name="Mol. Biol. Evol.">
        <title>Broad Genomic Sampling Reveals a Smut Pathogenic Ancestry of the Fungal Clade Ustilaginomycotina.</title>
        <authorList>
            <person name="Kijpornyongpan T."/>
            <person name="Mondo S.J."/>
            <person name="Barry K."/>
            <person name="Sandor L."/>
            <person name="Lee J."/>
            <person name="Lipzen A."/>
            <person name="Pangilinan J."/>
            <person name="LaButti K."/>
            <person name="Hainaut M."/>
            <person name="Henrissat B."/>
            <person name="Grigoriev I.V."/>
            <person name="Spatafora J.W."/>
            <person name="Aime M.C."/>
        </authorList>
    </citation>
    <scope>NUCLEOTIDE SEQUENCE [LARGE SCALE GENOMIC DNA]</scope>
    <source>
        <strain evidence="1 2">MCA 4658</strain>
    </source>
</reference>
<accession>A0A316W037</accession>
<evidence type="ECO:0000313" key="1">
    <source>
        <dbReference type="EMBL" id="PWN43140.1"/>
    </source>
</evidence>
<dbReference type="AlphaFoldDB" id="A0A316W037"/>
<protein>
    <submittedName>
        <fullName evidence="1">Uncharacterized protein</fullName>
    </submittedName>
</protein>
<dbReference type="RefSeq" id="XP_025370300.1">
    <property type="nucleotide sequence ID" value="XM_025513701.1"/>
</dbReference>
<proteinExistence type="predicted"/>
<organism evidence="1 2">
    <name type="scientific">Ceraceosorus guamensis</name>
    <dbReference type="NCBI Taxonomy" id="1522189"/>
    <lineage>
        <taxon>Eukaryota</taxon>
        <taxon>Fungi</taxon>
        <taxon>Dikarya</taxon>
        <taxon>Basidiomycota</taxon>
        <taxon>Ustilaginomycotina</taxon>
        <taxon>Exobasidiomycetes</taxon>
        <taxon>Ceraceosorales</taxon>
        <taxon>Ceraceosoraceae</taxon>
        <taxon>Ceraceosorus</taxon>
    </lineage>
</organism>